<proteinExistence type="predicted"/>
<reference evidence="3" key="1">
    <citation type="submission" date="2021-06" db="EMBL/GenBank/DDBJ databases">
        <authorList>
            <person name="Kallberg Y."/>
            <person name="Tangrot J."/>
            <person name="Rosling A."/>
        </authorList>
    </citation>
    <scope>NUCLEOTIDE SEQUENCE</scope>
    <source>
        <strain evidence="3">IN212</strain>
    </source>
</reference>
<accession>A0A9N9IN43</accession>
<feature type="non-terminal residue" evidence="3">
    <location>
        <position position="1"/>
    </location>
</feature>
<feature type="region of interest" description="Disordered" evidence="2">
    <location>
        <begin position="1"/>
        <end position="27"/>
    </location>
</feature>
<evidence type="ECO:0000313" key="3">
    <source>
        <dbReference type="EMBL" id="CAG8742706.1"/>
    </source>
</evidence>
<feature type="compositionally biased region" description="Basic and acidic residues" evidence="2">
    <location>
        <begin position="96"/>
        <end position="106"/>
    </location>
</feature>
<dbReference type="AlphaFoldDB" id="A0A9N9IN43"/>
<evidence type="ECO:0000256" key="1">
    <source>
        <dbReference type="SAM" id="Coils"/>
    </source>
</evidence>
<keyword evidence="1" id="KW-0175">Coiled coil</keyword>
<organism evidence="3 4">
    <name type="scientific">Racocetra fulgida</name>
    <dbReference type="NCBI Taxonomy" id="60492"/>
    <lineage>
        <taxon>Eukaryota</taxon>
        <taxon>Fungi</taxon>
        <taxon>Fungi incertae sedis</taxon>
        <taxon>Mucoromycota</taxon>
        <taxon>Glomeromycotina</taxon>
        <taxon>Glomeromycetes</taxon>
        <taxon>Diversisporales</taxon>
        <taxon>Gigasporaceae</taxon>
        <taxon>Racocetra</taxon>
    </lineage>
</organism>
<evidence type="ECO:0000313" key="4">
    <source>
        <dbReference type="Proteomes" id="UP000789396"/>
    </source>
</evidence>
<dbReference type="Proteomes" id="UP000789396">
    <property type="component" value="Unassembled WGS sequence"/>
</dbReference>
<name>A0A9N9IN43_9GLOM</name>
<keyword evidence="4" id="KW-1185">Reference proteome</keyword>
<feature type="coiled-coil region" evidence="1">
    <location>
        <begin position="36"/>
        <end position="70"/>
    </location>
</feature>
<evidence type="ECO:0000256" key="2">
    <source>
        <dbReference type="SAM" id="MobiDB-lite"/>
    </source>
</evidence>
<dbReference type="OrthoDB" id="10489520at2759"/>
<gene>
    <name evidence="3" type="ORF">RFULGI_LOCUS12999</name>
</gene>
<comment type="caution">
    <text evidence="3">The sequence shown here is derived from an EMBL/GenBank/DDBJ whole genome shotgun (WGS) entry which is preliminary data.</text>
</comment>
<feature type="compositionally biased region" description="Low complexity" evidence="2">
    <location>
        <begin position="10"/>
        <end position="21"/>
    </location>
</feature>
<protein>
    <submittedName>
        <fullName evidence="3">4650_t:CDS:1</fullName>
    </submittedName>
</protein>
<dbReference type="EMBL" id="CAJVPZ010032794">
    <property type="protein sequence ID" value="CAG8742706.1"/>
    <property type="molecule type" value="Genomic_DNA"/>
</dbReference>
<feature type="region of interest" description="Disordered" evidence="2">
    <location>
        <begin position="88"/>
        <end position="115"/>
    </location>
</feature>
<sequence>PSPNQPPSNQPSQPVMSSPQPTTKLTTHSHYTCTNFIQLVLENESLKKEVKSLKVQLTSTQEELETYKSSRTSSLYSIFKYNFPHVSQTVNSEASSENRSESEPGPKKRKTLPFA</sequence>